<evidence type="ECO:0000313" key="5">
    <source>
        <dbReference type="Proteomes" id="UP000323708"/>
    </source>
</evidence>
<accession>A0A5B0X7X8</accession>
<dbReference type="Pfam" id="PF13602">
    <property type="entry name" value="ADH_zinc_N_2"/>
    <property type="match status" value="1"/>
</dbReference>
<dbReference type="InterPro" id="IPR020843">
    <property type="entry name" value="ER"/>
</dbReference>
<evidence type="ECO:0000313" key="4">
    <source>
        <dbReference type="EMBL" id="KAA1194319.1"/>
    </source>
</evidence>
<dbReference type="Proteomes" id="UP000323708">
    <property type="component" value="Unassembled WGS sequence"/>
</dbReference>
<feature type="domain" description="Enoyl reductase (ER)" evidence="3">
    <location>
        <begin position="12"/>
        <end position="337"/>
    </location>
</feature>
<evidence type="ECO:0000259" key="3">
    <source>
        <dbReference type="SMART" id="SM00829"/>
    </source>
</evidence>
<dbReference type="InterPro" id="IPR013154">
    <property type="entry name" value="ADH-like_N"/>
</dbReference>
<organism evidence="4 5">
    <name type="scientific">Pseudohalioglobus sediminis</name>
    <dbReference type="NCBI Taxonomy" id="2606449"/>
    <lineage>
        <taxon>Bacteria</taxon>
        <taxon>Pseudomonadati</taxon>
        <taxon>Pseudomonadota</taxon>
        <taxon>Gammaproteobacteria</taxon>
        <taxon>Cellvibrionales</taxon>
        <taxon>Halieaceae</taxon>
        <taxon>Pseudohalioglobus</taxon>
    </lineage>
</organism>
<dbReference type="CDD" id="cd08273">
    <property type="entry name" value="MDR8"/>
    <property type="match status" value="1"/>
</dbReference>
<dbReference type="RefSeq" id="WP_149609788.1">
    <property type="nucleotide sequence ID" value="NZ_VTUX01000001.1"/>
</dbReference>
<comment type="caution">
    <text evidence="4">The sequence shown here is derived from an EMBL/GenBank/DDBJ whole genome shotgun (WGS) entry which is preliminary data.</text>
</comment>
<sequence>MSYNRVNLKAFGGPEQLQLETVEQLPEPAAGEVRVKVLTAGTGFTDTIIRQGQYVGVKEKPPFTPGYDWFGVVDKLGSNVKGLAVGQYVADMPVIGGYTQYLCVDAERVVPAPDGLDPAEAVAMILSYTTAYQMLTRIRELKPGSTCLVHAAGGAVGTALLELGREMGLQMYGTASTAKHELVRGFGATPIDYRREDFVERILADTNGRGVDAVFDTIGGKNWSRSYRCVARGGILIAFGALQLTTGEEKVPSLLWGFFKLMAGWRLIPDGRASVFYNIQTRREKHPEEFKEDVAALFGMLVGGKLKPAIQAVVPLQEVQEVHRQIDAAEIAGKVVLRCADDTL</sequence>
<dbReference type="SUPFAM" id="SSF51735">
    <property type="entry name" value="NAD(P)-binding Rossmann-fold domains"/>
    <property type="match status" value="1"/>
</dbReference>
<keyword evidence="1" id="KW-0521">NADP</keyword>
<dbReference type="Gene3D" id="3.90.180.10">
    <property type="entry name" value="Medium-chain alcohol dehydrogenases, catalytic domain"/>
    <property type="match status" value="1"/>
</dbReference>
<dbReference type="SUPFAM" id="SSF50129">
    <property type="entry name" value="GroES-like"/>
    <property type="match status" value="1"/>
</dbReference>
<dbReference type="Pfam" id="PF08240">
    <property type="entry name" value="ADH_N"/>
    <property type="match status" value="1"/>
</dbReference>
<dbReference type="GO" id="GO:0070402">
    <property type="term" value="F:NADPH binding"/>
    <property type="evidence" value="ECO:0007669"/>
    <property type="project" value="TreeGrafter"/>
</dbReference>
<dbReference type="GO" id="GO:0016651">
    <property type="term" value="F:oxidoreductase activity, acting on NAD(P)H"/>
    <property type="evidence" value="ECO:0007669"/>
    <property type="project" value="TreeGrafter"/>
</dbReference>
<dbReference type="EMBL" id="VTUX01000001">
    <property type="protein sequence ID" value="KAA1194319.1"/>
    <property type="molecule type" value="Genomic_DNA"/>
</dbReference>
<name>A0A5B0X7X8_9GAMM</name>
<dbReference type="PANTHER" id="PTHR48106:SF18">
    <property type="entry name" value="QUINONE OXIDOREDUCTASE PIG3"/>
    <property type="match status" value="1"/>
</dbReference>
<dbReference type="InterPro" id="IPR036291">
    <property type="entry name" value="NAD(P)-bd_dom_sf"/>
</dbReference>
<protein>
    <submittedName>
        <fullName evidence="4">Zinc-binding dehydrogenase</fullName>
    </submittedName>
</protein>
<reference evidence="4 5" key="1">
    <citation type="submission" date="2019-09" db="EMBL/GenBank/DDBJ databases">
        <authorList>
            <person name="Chen X.-Y."/>
        </authorList>
    </citation>
    <scope>NUCLEOTIDE SEQUENCE [LARGE SCALE GENOMIC DNA]</scope>
    <source>
        <strain evidence="4 5">NY5</strain>
    </source>
</reference>
<dbReference type="PANTHER" id="PTHR48106">
    <property type="entry name" value="QUINONE OXIDOREDUCTASE PIG3-RELATED"/>
    <property type="match status" value="1"/>
</dbReference>
<proteinExistence type="predicted"/>
<keyword evidence="2" id="KW-0560">Oxidoreductase</keyword>
<dbReference type="Gene3D" id="3.40.50.720">
    <property type="entry name" value="NAD(P)-binding Rossmann-like Domain"/>
    <property type="match status" value="1"/>
</dbReference>
<dbReference type="SMART" id="SM00829">
    <property type="entry name" value="PKS_ER"/>
    <property type="match status" value="1"/>
</dbReference>
<keyword evidence="5" id="KW-1185">Reference proteome</keyword>
<gene>
    <name evidence="4" type="ORF">F0M18_02485</name>
</gene>
<evidence type="ECO:0000256" key="2">
    <source>
        <dbReference type="ARBA" id="ARBA00023002"/>
    </source>
</evidence>
<dbReference type="AlphaFoldDB" id="A0A5B0X7X8"/>
<evidence type="ECO:0000256" key="1">
    <source>
        <dbReference type="ARBA" id="ARBA00022857"/>
    </source>
</evidence>
<dbReference type="InterPro" id="IPR011032">
    <property type="entry name" value="GroES-like_sf"/>
</dbReference>